<accession>A0A364RCH9</accession>
<reference evidence="2 3" key="1">
    <citation type="submission" date="2018-06" db="EMBL/GenBank/DDBJ databases">
        <authorList>
            <person name="Liu Z.-W."/>
        </authorList>
    </citation>
    <scope>NUCLEOTIDE SEQUENCE [LARGE SCALE GENOMIC DNA]</scope>
    <source>
        <strain evidence="2 3">2b14</strain>
    </source>
</reference>
<comment type="caution">
    <text evidence="2">The sequence shown here is derived from an EMBL/GenBank/DDBJ whole genome shotgun (WGS) entry which is preliminary data.</text>
</comment>
<dbReference type="OrthoDB" id="1003442at2"/>
<name>A0A364RCH9_9BACT</name>
<dbReference type="InterPro" id="IPR041657">
    <property type="entry name" value="HTH_17"/>
</dbReference>
<sequence>MSSNIKLQRICQHCGSEFTAKTTVTQYCGDKCAKRAYKARQKVAKIETSDKQTKAIKNKPIEDLRAKEYLSIANACQLLGLSRWTLWRAIKKRELTAAKIGRSTLIKRSDIDKLFELQHLPQASKEPIEITFCPDNCYTLSEVQRLYSISDKALYDVIKRNNIPKYKQGIFAYVPKAAIDCILNPQA</sequence>
<proteinExistence type="predicted"/>
<feature type="domain" description="Helix-turn-helix" evidence="1">
    <location>
        <begin position="69"/>
        <end position="116"/>
    </location>
</feature>
<evidence type="ECO:0000313" key="3">
    <source>
        <dbReference type="Proteomes" id="UP000251692"/>
    </source>
</evidence>
<dbReference type="Pfam" id="PF12728">
    <property type="entry name" value="HTH_17"/>
    <property type="match status" value="1"/>
</dbReference>
<evidence type="ECO:0000313" key="2">
    <source>
        <dbReference type="EMBL" id="RAU81979.1"/>
    </source>
</evidence>
<dbReference type="RefSeq" id="WP_112306657.1">
    <property type="nucleotide sequence ID" value="NZ_QMDV01000004.1"/>
</dbReference>
<evidence type="ECO:0000259" key="1">
    <source>
        <dbReference type="Pfam" id="PF12728"/>
    </source>
</evidence>
<organism evidence="2 3">
    <name type="scientific">Pontibacter arcticus</name>
    <dbReference type="NCBI Taxonomy" id="2080288"/>
    <lineage>
        <taxon>Bacteria</taxon>
        <taxon>Pseudomonadati</taxon>
        <taxon>Bacteroidota</taxon>
        <taxon>Cytophagia</taxon>
        <taxon>Cytophagales</taxon>
        <taxon>Hymenobacteraceae</taxon>
        <taxon>Pontibacter</taxon>
    </lineage>
</organism>
<gene>
    <name evidence="2" type="ORF">DP923_14970</name>
</gene>
<dbReference type="EMBL" id="QMDV01000004">
    <property type="protein sequence ID" value="RAU81979.1"/>
    <property type="molecule type" value="Genomic_DNA"/>
</dbReference>
<reference evidence="2 3" key="2">
    <citation type="submission" date="2018-07" db="EMBL/GenBank/DDBJ databases">
        <title>Pontibacter sp. 2b14 genomic sequence and assembly.</title>
        <authorList>
            <person name="Du Z.-J."/>
        </authorList>
    </citation>
    <scope>NUCLEOTIDE SEQUENCE [LARGE SCALE GENOMIC DNA]</scope>
    <source>
        <strain evidence="2 3">2b14</strain>
    </source>
</reference>
<keyword evidence="2" id="KW-0238">DNA-binding</keyword>
<dbReference type="InterPro" id="IPR010093">
    <property type="entry name" value="SinI_DNA-bd"/>
</dbReference>
<dbReference type="Proteomes" id="UP000251692">
    <property type="component" value="Unassembled WGS sequence"/>
</dbReference>
<dbReference type="NCBIfam" id="TIGR01764">
    <property type="entry name" value="excise"/>
    <property type="match status" value="1"/>
</dbReference>
<dbReference type="AlphaFoldDB" id="A0A364RCH9"/>
<protein>
    <submittedName>
        <fullName evidence="2">DNA-binding protein</fullName>
    </submittedName>
</protein>
<keyword evidence="3" id="KW-1185">Reference proteome</keyword>
<dbReference type="GO" id="GO:0003677">
    <property type="term" value="F:DNA binding"/>
    <property type="evidence" value="ECO:0007669"/>
    <property type="project" value="UniProtKB-KW"/>
</dbReference>